<dbReference type="Pfam" id="PF24883">
    <property type="entry name" value="NPHP3_N"/>
    <property type="match status" value="1"/>
</dbReference>
<comment type="caution">
    <text evidence="3">The sequence shown here is derived from an EMBL/GenBank/DDBJ whole genome shotgun (WGS) entry which is preliminary data.</text>
</comment>
<keyword evidence="4" id="KW-1185">Reference proteome</keyword>
<feature type="non-terminal residue" evidence="3">
    <location>
        <position position="146"/>
    </location>
</feature>
<sequence length="146" mass="16248">TRTEYLSSLKSWAYDNTCNTLWMHGPAGTGKSSIARSFCQELAMDKNPGANFFFKRGDFSRESARGLFPTLAYQMAIHSKEFGNAVATVMQKDPSVVSKTLAAQFQKLIIEPWNIAMPSEDMVIVIDGLDECCSEGDQQEILHCIL</sequence>
<evidence type="ECO:0000313" key="3">
    <source>
        <dbReference type="EMBL" id="KAK6991819.1"/>
    </source>
</evidence>
<dbReference type="AlphaFoldDB" id="A0AAV9ZS65"/>
<dbReference type="EMBL" id="JAWWNJ010000115">
    <property type="protein sequence ID" value="KAK6991819.1"/>
    <property type="molecule type" value="Genomic_DNA"/>
</dbReference>
<dbReference type="PANTHER" id="PTHR10039:SF14">
    <property type="entry name" value="NACHT DOMAIN-CONTAINING PROTEIN"/>
    <property type="match status" value="1"/>
</dbReference>
<feature type="domain" description="NACHT" evidence="2">
    <location>
        <begin position="19"/>
        <end position="146"/>
    </location>
</feature>
<gene>
    <name evidence="3" type="ORF">R3P38DRAFT_2412124</name>
</gene>
<dbReference type="InterPro" id="IPR007111">
    <property type="entry name" value="NACHT_NTPase"/>
</dbReference>
<feature type="non-terminal residue" evidence="3">
    <location>
        <position position="1"/>
    </location>
</feature>
<evidence type="ECO:0000259" key="2">
    <source>
        <dbReference type="PROSITE" id="PS50837"/>
    </source>
</evidence>
<dbReference type="InterPro" id="IPR056884">
    <property type="entry name" value="NPHP3-like_N"/>
</dbReference>
<organism evidence="3 4">
    <name type="scientific">Favolaschia claudopus</name>
    <dbReference type="NCBI Taxonomy" id="2862362"/>
    <lineage>
        <taxon>Eukaryota</taxon>
        <taxon>Fungi</taxon>
        <taxon>Dikarya</taxon>
        <taxon>Basidiomycota</taxon>
        <taxon>Agaricomycotina</taxon>
        <taxon>Agaricomycetes</taxon>
        <taxon>Agaricomycetidae</taxon>
        <taxon>Agaricales</taxon>
        <taxon>Marasmiineae</taxon>
        <taxon>Mycenaceae</taxon>
        <taxon>Favolaschia</taxon>
    </lineage>
</organism>
<dbReference type="Proteomes" id="UP001362999">
    <property type="component" value="Unassembled WGS sequence"/>
</dbReference>
<dbReference type="PROSITE" id="PS50837">
    <property type="entry name" value="NACHT"/>
    <property type="match status" value="1"/>
</dbReference>
<dbReference type="PANTHER" id="PTHR10039">
    <property type="entry name" value="AMELOGENIN"/>
    <property type="match status" value="1"/>
</dbReference>
<proteinExistence type="predicted"/>
<reference evidence="3 4" key="1">
    <citation type="journal article" date="2024" name="J Genomics">
        <title>Draft genome sequencing and assembly of Favolaschia claudopus CIRM-BRFM 2984 isolated from oak limbs.</title>
        <authorList>
            <person name="Navarro D."/>
            <person name="Drula E."/>
            <person name="Chaduli D."/>
            <person name="Cazenave R."/>
            <person name="Ahrendt S."/>
            <person name="Wang J."/>
            <person name="Lipzen A."/>
            <person name="Daum C."/>
            <person name="Barry K."/>
            <person name="Grigoriev I.V."/>
            <person name="Favel A."/>
            <person name="Rosso M.N."/>
            <person name="Martin F."/>
        </authorList>
    </citation>
    <scope>NUCLEOTIDE SEQUENCE [LARGE SCALE GENOMIC DNA]</scope>
    <source>
        <strain evidence="3 4">CIRM-BRFM 2984</strain>
    </source>
</reference>
<dbReference type="InterPro" id="IPR027417">
    <property type="entry name" value="P-loop_NTPase"/>
</dbReference>
<accession>A0AAV9ZS65</accession>
<protein>
    <submittedName>
        <fullName evidence="3">NACHT domain-containing protein</fullName>
    </submittedName>
</protein>
<dbReference type="SUPFAM" id="SSF52540">
    <property type="entry name" value="P-loop containing nucleoside triphosphate hydrolases"/>
    <property type="match status" value="1"/>
</dbReference>
<dbReference type="Gene3D" id="3.40.50.300">
    <property type="entry name" value="P-loop containing nucleotide triphosphate hydrolases"/>
    <property type="match status" value="1"/>
</dbReference>
<evidence type="ECO:0000313" key="4">
    <source>
        <dbReference type="Proteomes" id="UP001362999"/>
    </source>
</evidence>
<name>A0AAV9ZS65_9AGAR</name>
<keyword evidence="1" id="KW-0677">Repeat</keyword>
<evidence type="ECO:0000256" key="1">
    <source>
        <dbReference type="ARBA" id="ARBA00022737"/>
    </source>
</evidence>